<dbReference type="AlphaFoldDB" id="A0A815V4T8"/>
<feature type="transmembrane region" description="Helical" evidence="4">
    <location>
        <begin position="275"/>
        <end position="303"/>
    </location>
</feature>
<evidence type="ECO:0000313" key="6">
    <source>
        <dbReference type="EMBL" id="CAF1438927.1"/>
    </source>
</evidence>
<evidence type="ECO:0000256" key="2">
    <source>
        <dbReference type="ARBA" id="ARBA00022833"/>
    </source>
</evidence>
<keyword evidence="2" id="KW-0862">Zinc</keyword>
<dbReference type="OrthoDB" id="9049620at2759"/>
<dbReference type="PROSITE" id="PS50089">
    <property type="entry name" value="ZF_RING_2"/>
    <property type="match status" value="1"/>
</dbReference>
<dbReference type="Proteomes" id="UP000663845">
    <property type="component" value="Unassembled WGS sequence"/>
</dbReference>
<protein>
    <recommendedName>
        <fullName evidence="5">RING-type domain-containing protein</fullName>
    </recommendedName>
</protein>
<organism evidence="7 8">
    <name type="scientific">Adineta steineri</name>
    <dbReference type="NCBI Taxonomy" id="433720"/>
    <lineage>
        <taxon>Eukaryota</taxon>
        <taxon>Metazoa</taxon>
        <taxon>Spiralia</taxon>
        <taxon>Gnathifera</taxon>
        <taxon>Rotifera</taxon>
        <taxon>Eurotatoria</taxon>
        <taxon>Bdelloidea</taxon>
        <taxon>Adinetida</taxon>
        <taxon>Adinetidae</taxon>
        <taxon>Adineta</taxon>
    </lineage>
</organism>
<keyword evidence="1 3" id="KW-0479">Metal-binding</keyword>
<keyword evidence="1 3" id="KW-0863">Zinc-finger</keyword>
<dbReference type="PANTHER" id="PTHR10131:SF94">
    <property type="entry name" value="TNF RECEPTOR-ASSOCIATED FACTOR 4"/>
    <property type="match status" value="1"/>
</dbReference>
<evidence type="ECO:0000259" key="5">
    <source>
        <dbReference type="PROSITE" id="PS50089"/>
    </source>
</evidence>
<evidence type="ECO:0000313" key="8">
    <source>
        <dbReference type="Proteomes" id="UP000663845"/>
    </source>
</evidence>
<feature type="domain" description="RING-type" evidence="5">
    <location>
        <begin position="47"/>
        <end position="83"/>
    </location>
</feature>
<dbReference type="InterPro" id="IPR001841">
    <property type="entry name" value="Znf_RING"/>
</dbReference>
<accession>A0A815V4T8</accession>
<keyword evidence="4" id="KW-1133">Transmembrane helix</keyword>
<evidence type="ECO:0000256" key="3">
    <source>
        <dbReference type="PROSITE-ProRule" id="PRU00175"/>
    </source>
</evidence>
<sequence>MIPIANVIEQADSQVAIRSELTTGTRIENIDSERIWNAESVPREFFCPICSCLLWQPRSCGSCQNLFCEACIRKWLQANTKCPFGCVQYQDKRCSPQIRCLLSNIWVHCQSTGYGCTAILSYDTLEAHQTNQCEYPSGRCRYCENLMLRSEIVAHEHECGQKLGSCPKCNSLVPLFLLEQHRLSCVRFSSQQLVQNIDQLQNFTQPGYTFPPDPPQQNIANWIVNINNYTEEERQIQEEYYNLPWYRCFWSLACLILMNPLDAPQILLTVWATGWGYLLGCILIVFAFCFHNICTSFLSIILFTGLLHNGAPWLLSLVNDSSIMIFSTILFLVVGSLLIHVNAHQLRRRNPIGRSLVEWLCSIVVWKLLLLFVRFYCRWIPAYVTATFVTGISMFIALILRFVSTQSST</sequence>
<proteinExistence type="predicted"/>
<dbReference type="InterPro" id="IPR013083">
    <property type="entry name" value="Znf_RING/FYVE/PHD"/>
</dbReference>
<feature type="transmembrane region" description="Helical" evidence="4">
    <location>
        <begin position="382"/>
        <end position="403"/>
    </location>
</feature>
<feature type="transmembrane region" description="Helical" evidence="4">
    <location>
        <begin position="355"/>
        <end position="376"/>
    </location>
</feature>
<evidence type="ECO:0000313" key="7">
    <source>
        <dbReference type="EMBL" id="CAF1524673.1"/>
    </source>
</evidence>
<reference evidence="7" key="1">
    <citation type="submission" date="2021-02" db="EMBL/GenBank/DDBJ databases">
        <authorList>
            <person name="Nowell W R."/>
        </authorList>
    </citation>
    <scope>NUCLEOTIDE SEQUENCE</scope>
</reference>
<dbReference type="EMBL" id="CAJNOG010003065">
    <property type="protein sequence ID" value="CAF1524673.1"/>
    <property type="molecule type" value="Genomic_DNA"/>
</dbReference>
<keyword evidence="4" id="KW-0472">Membrane</keyword>
<dbReference type="Gene3D" id="3.30.40.10">
    <property type="entry name" value="Zinc/RING finger domain, C3HC4 (zinc finger)"/>
    <property type="match status" value="2"/>
</dbReference>
<comment type="caution">
    <text evidence="7">The sequence shown here is derived from an EMBL/GenBank/DDBJ whole genome shotgun (WGS) entry which is preliminary data.</text>
</comment>
<dbReference type="SUPFAM" id="SSF49599">
    <property type="entry name" value="TRAF domain-like"/>
    <property type="match status" value="1"/>
</dbReference>
<keyword evidence="4" id="KW-0812">Transmembrane</keyword>
<dbReference type="PANTHER" id="PTHR10131">
    <property type="entry name" value="TNF RECEPTOR ASSOCIATED FACTOR"/>
    <property type="match status" value="1"/>
</dbReference>
<dbReference type="EMBL" id="CAJNON010001197">
    <property type="protein sequence ID" value="CAF1438927.1"/>
    <property type="molecule type" value="Genomic_DNA"/>
</dbReference>
<dbReference type="Proteomes" id="UP000663891">
    <property type="component" value="Unassembled WGS sequence"/>
</dbReference>
<name>A0A815V4T8_9BILA</name>
<dbReference type="SUPFAM" id="SSF57850">
    <property type="entry name" value="RING/U-box"/>
    <property type="match status" value="1"/>
</dbReference>
<gene>
    <name evidence="7" type="ORF">JYZ213_LOCUS44776</name>
    <name evidence="6" type="ORF">VCS650_LOCUS38765</name>
</gene>
<evidence type="ECO:0000256" key="4">
    <source>
        <dbReference type="SAM" id="Phobius"/>
    </source>
</evidence>
<evidence type="ECO:0000256" key="1">
    <source>
        <dbReference type="ARBA" id="ARBA00022771"/>
    </source>
</evidence>
<feature type="transmembrane region" description="Helical" evidence="4">
    <location>
        <begin position="323"/>
        <end position="343"/>
    </location>
</feature>
<dbReference type="GO" id="GO:0008270">
    <property type="term" value="F:zinc ion binding"/>
    <property type="evidence" value="ECO:0007669"/>
    <property type="project" value="UniProtKB-KW"/>
</dbReference>